<dbReference type="EMBL" id="JANRMS010000405">
    <property type="protein sequence ID" value="KAJ3540506.1"/>
    <property type="molecule type" value="Genomic_DNA"/>
</dbReference>
<protein>
    <submittedName>
        <fullName evidence="1">Uncharacterized protein</fullName>
    </submittedName>
</protein>
<evidence type="ECO:0000313" key="2">
    <source>
        <dbReference type="Proteomes" id="UP001148629"/>
    </source>
</evidence>
<comment type="caution">
    <text evidence="1">The sequence shown here is derived from an EMBL/GenBank/DDBJ whole genome shotgun (WGS) entry which is preliminary data.</text>
</comment>
<keyword evidence="2" id="KW-1185">Reference proteome</keyword>
<sequence length="153" mass="17158">MASFSHSPEPIPTRGFDILPPELFIAITDFLDSPRDILSLISASPAALRLLESNRRKVLQSIVTRIQNQLGGDSLVPLALFAARLRTANHKYHDLDIKSAKEKVELILTSMWPWSSSTERLSWKEKLLWLISLTSLLSDMPSRPIRLRSSGPG</sequence>
<evidence type="ECO:0000313" key="1">
    <source>
        <dbReference type="EMBL" id="KAJ3540506.1"/>
    </source>
</evidence>
<dbReference type="Proteomes" id="UP001148629">
    <property type="component" value="Unassembled WGS sequence"/>
</dbReference>
<proteinExistence type="predicted"/>
<accession>A0ACC1SIH5</accession>
<name>A0ACC1SIH5_9HYPO</name>
<reference evidence="1" key="1">
    <citation type="submission" date="2022-08" db="EMBL/GenBank/DDBJ databases">
        <title>Genome Sequence of Fusarium decemcellulare.</title>
        <authorList>
            <person name="Buettner E."/>
        </authorList>
    </citation>
    <scope>NUCLEOTIDE SEQUENCE</scope>
    <source>
        <strain evidence="1">Babe19</strain>
    </source>
</reference>
<gene>
    <name evidence="1" type="ORF">NM208_g5037</name>
</gene>
<organism evidence="1 2">
    <name type="scientific">Fusarium decemcellulare</name>
    <dbReference type="NCBI Taxonomy" id="57161"/>
    <lineage>
        <taxon>Eukaryota</taxon>
        <taxon>Fungi</taxon>
        <taxon>Dikarya</taxon>
        <taxon>Ascomycota</taxon>
        <taxon>Pezizomycotina</taxon>
        <taxon>Sordariomycetes</taxon>
        <taxon>Hypocreomycetidae</taxon>
        <taxon>Hypocreales</taxon>
        <taxon>Nectriaceae</taxon>
        <taxon>Fusarium</taxon>
        <taxon>Fusarium decemcellulare species complex</taxon>
    </lineage>
</organism>